<evidence type="ECO:0000313" key="2">
    <source>
        <dbReference type="EMBL" id="RIV98842.1"/>
    </source>
</evidence>
<protein>
    <submittedName>
        <fullName evidence="2">Uncharacterized protein</fullName>
    </submittedName>
</protein>
<dbReference type="AlphaFoldDB" id="A0A3A1PPZ5"/>
<reference evidence="3" key="1">
    <citation type="submission" date="2015-12" db="EMBL/GenBank/DDBJ databases">
        <title>FDA dAtabase for Regulatory Grade micrObial Sequences (FDA-ARGOS): Supporting development and validation of Infectious Disease Dx tests.</title>
        <authorList>
            <person name="Hoffmann M."/>
            <person name="Allard M."/>
            <person name="Evans P."/>
            <person name="Brown E."/>
            <person name="Tallon L.J."/>
            <person name="Sadzewicz L."/>
            <person name="Sengamalay N."/>
            <person name="Ott S."/>
            <person name="Godinez A."/>
            <person name="Nagaraj S."/>
            <person name="Vyas G."/>
            <person name="Aluvathingal J."/>
            <person name="Nadendla S."/>
            <person name="Geyer C."/>
            <person name="Sichtig H."/>
        </authorList>
    </citation>
    <scope>NUCLEOTIDE SEQUENCE [LARGE SCALE GENOMIC DNA]</scope>
    <source>
        <strain evidence="3">ATCC 43516</strain>
    </source>
</reference>
<dbReference type="Proteomes" id="UP000253437">
    <property type="component" value="Unassembled WGS sequence"/>
</dbReference>
<evidence type="ECO:0000313" key="1">
    <source>
        <dbReference type="EMBL" id="AMG00801.1"/>
    </source>
</evidence>
<dbReference type="EMBL" id="QOUW02000274">
    <property type="protein sequence ID" value="RIV98842.1"/>
    <property type="molecule type" value="Genomic_DNA"/>
</dbReference>
<dbReference type="Proteomes" id="UP000067422">
    <property type="component" value="Chromosome 2"/>
</dbReference>
<dbReference type="KEGG" id="vhr:AL538_24310"/>
<dbReference type="RefSeq" id="WP_045487451.1">
    <property type="nucleotide sequence ID" value="NZ_BBKY01000013.1"/>
</dbReference>
<organism evidence="2 4">
    <name type="scientific">Vibrio harveyi</name>
    <name type="common">Beneckea harveyi</name>
    <dbReference type="NCBI Taxonomy" id="669"/>
    <lineage>
        <taxon>Bacteria</taxon>
        <taxon>Pseudomonadati</taxon>
        <taxon>Pseudomonadota</taxon>
        <taxon>Gammaproteobacteria</taxon>
        <taxon>Vibrionales</taxon>
        <taxon>Vibrionaceae</taxon>
        <taxon>Vibrio</taxon>
    </lineage>
</organism>
<reference evidence="1" key="2">
    <citation type="submission" date="2018-01" db="EMBL/GenBank/DDBJ databases">
        <title>FDA dAtabase for Regulatory Grade micrObial Sequences (FDA-ARGOS): Supporting development and validation of Infectious Disease Dx tests.</title>
        <authorList>
            <person name="Hoffmann M."/>
            <person name="Allard M."/>
            <person name="Evans P."/>
            <person name="Brown E."/>
            <person name="Tallon L."/>
            <person name="Sadzewicz L."/>
            <person name="Sengamalay N."/>
            <person name="Ott S."/>
            <person name="Godinez A."/>
            <person name="Nagaraj S."/>
            <person name="Vyas G."/>
            <person name="Aluvathingal J."/>
            <person name="Nadendla S."/>
            <person name="Geyer C."/>
            <person name="Sichtig H."/>
        </authorList>
    </citation>
    <scope>NUCLEOTIDE SEQUENCE</scope>
    <source>
        <strain evidence="1">FDAARGOS_107</strain>
    </source>
</reference>
<evidence type="ECO:0000313" key="4">
    <source>
        <dbReference type="Proteomes" id="UP000253437"/>
    </source>
</evidence>
<gene>
    <name evidence="1" type="ORF">AL538_24310</name>
    <name evidence="2" type="ORF">DS957_028520</name>
</gene>
<dbReference type="EMBL" id="CP014039">
    <property type="protein sequence ID" value="AMG00801.1"/>
    <property type="molecule type" value="Genomic_DNA"/>
</dbReference>
<dbReference type="OrthoDB" id="5905994at2"/>
<keyword evidence="3" id="KW-1185">Reference proteome</keyword>
<accession>A0A3A1PPZ5</accession>
<reference evidence="2 4" key="3">
    <citation type="submission" date="2018-08" db="EMBL/GenBank/DDBJ databases">
        <title>Vibrio harveyi strains pathogenic to white snook Centropomus viridis Lockington (1877) and potential probiotic bacteria.</title>
        <authorList>
            <person name="Soto-Rodriguez S."/>
            <person name="Gomez-Gil B."/>
            <person name="Lozano-Olvera R."/>
        </authorList>
    </citation>
    <scope>NUCLEOTIDE SEQUENCE [LARGE SCALE GENOMIC DNA]</scope>
    <source>
        <strain evidence="2 4">CAIM 1508</strain>
    </source>
</reference>
<proteinExistence type="predicted"/>
<evidence type="ECO:0000313" key="3">
    <source>
        <dbReference type="Proteomes" id="UP000067422"/>
    </source>
</evidence>
<sequence>MVIFTADSLALMLDLLKQADFKTNHFYFNNGHQQDQVVGLDIQYEDFECNGSFQRLETRYRLKLTNGERVEFWFNRGQMKINTIKASQPMADIGTPTQISQYNF</sequence>
<name>A0A3A1PPZ5_VIBHA</name>